<gene>
    <name evidence="6" type="ORF">GCM10011425_19650</name>
</gene>
<dbReference type="InterPro" id="IPR001173">
    <property type="entry name" value="Glyco_trans_2-like"/>
</dbReference>
<organism evidence="6 7">
    <name type="scientific">Mucilaginibacter galii</name>
    <dbReference type="NCBI Taxonomy" id="2005073"/>
    <lineage>
        <taxon>Bacteria</taxon>
        <taxon>Pseudomonadati</taxon>
        <taxon>Bacteroidota</taxon>
        <taxon>Sphingobacteriia</taxon>
        <taxon>Sphingobacteriales</taxon>
        <taxon>Sphingobacteriaceae</taxon>
        <taxon>Mucilaginibacter</taxon>
    </lineage>
</organism>
<keyword evidence="2" id="KW-0328">Glycosyltransferase</keyword>
<dbReference type="InterPro" id="IPR029044">
    <property type="entry name" value="Nucleotide-diphossugar_trans"/>
</dbReference>
<evidence type="ECO:0000313" key="6">
    <source>
        <dbReference type="EMBL" id="GGI50753.1"/>
    </source>
</evidence>
<comment type="similarity">
    <text evidence="1">Belongs to the glycosyltransferase 2 family.</text>
</comment>
<dbReference type="Pfam" id="PF02709">
    <property type="entry name" value="Glyco_transf_7C"/>
    <property type="match status" value="1"/>
</dbReference>
<keyword evidence="3 6" id="KW-0808">Transferase</keyword>
<reference evidence="6" key="2">
    <citation type="submission" date="2020-09" db="EMBL/GenBank/DDBJ databases">
        <authorList>
            <person name="Sun Q."/>
            <person name="Sedlacek I."/>
        </authorList>
    </citation>
    <scope>NUCLEOTIDE SEQUENCE</scope>
    <source>
        <strain evidence="6">CCM 8711</strain>
    </source>
</reference>
<dbReference type="AlphaFoldDB" id="A0A917J813"/>
<evidence type="ECO:0000256" key="1">
    <source>
        <dbReference type="ARBA" id="ARBA00006739"/>
    </source>
</evidence>
<dbReference type="GO" id="GO:0016757">
    <property type="term" value="F:glycosyltransferase activity"/>
    <property type="evidence" value="ECO:0007669"/>
    <property type="project" value="UniProtKB-KW"/>
</dbReference>
<name>A0A917J813_9SPHI</name>
<dbReference type="Proteomes" id="UP000662074">
    <property type="component" value="Unassembled WGS sequence"/>
</dbReference>
<dbReference type="PANTHER" id="PTHR43179">
    <property type="entry name" value="RHAMNOSYLTRANSFERASE WBBL"/>
    <property type="match status" value="1"/>
</dbReference>
<evidence type="ECO:0000259" key="5">
    <source>
        <dbReference type="Pfam" id="PF02709"/>
    </source>
</evidence>
<evidence type="ECO:0000313" key="7">
    <source>
        <dbReference type="Proteomes" id="UP000662074"/>
    </source>
</evidence>
<dbReference type="EMBL" id="BMDO01000004">
    <property type="protein sequence ID" value="GGI50753.1"/>
    <property type="molecule type" value="Genomic_DNA"/>
</dbReference>
<evidence type="ECO:0000256" key="2">
    <source>
        <dbReference type="ARBA" id="ARBA00022676"/>
    </source>
</evidence>
<feature type="domain" description="Glycosyltransferase 2-like" evidence="4">
    <location>
        <begin position="5"/>
        <end position="96"/>
    </location>
</feature>
<reference evidence="6" key="1">
    <citation type="journal article" date="2014" name="Int. J. Syst. Evol. Microbiol.">
        <title>Complete genome sequence of Corynebacterium casei LMG S-19264T (=DSM 44701T), isolated from a smear-ripened cheese.</title>
        <authorList>
            <consortium name="US DOE Joint Genome Institute (JGI-PGF)"/>
            <person name="Walter F."/>
            <person name="Albersmeier A."/>
            <person name="Kalinowski J."/>
            <person name="Ruckert C."/>
        </authorList>
    </citation>
    <scope>NUCLEOTIDE SEQUENCE</scope>
    <source>
        <strain evidence="6">CCM 8711</strain>
    </source>
</reference>
<dbReference type="Pfam" id="PF00535">
    <property type="entry name" value="Glycos_transf_2"/>
    <property type="match status" value="1"/>
</dbReference>
<keyword evidence="7" id="KW-1185">Reference proteome</keyword>
<sequence length="272" mass="30769">MTGISVITIVKDRKEALDNTLAGLMFNSVLPAEVIIVHMNENLYELKAMPFPIHAVKLNSPVSMPLAAARNYGVRHAKYEKIVFLDVDCIPSPTLLDDYDVNWDMGALLSGHVRYLSKHAVTQPLTPANLDQHSMPDPIRGNLSSISYELFWSLNFACSKSVFNKIGGFDENFEGYGGEDTDFAFAARNKGIKITSVNATAYHQYHASYAPPINHLVDIVDNAQRFYGKWQCWPMEGWLVRFRDLGLIQWDRISIRVLRTPSTNETQQYLKV</sequence>
<feature type="domain" description="Galactosyltransferase C-terminal" evidence="5">
    <location>
        <begin position="147"/>
        <end position="205"/>
    </location>
</feature>
<dbReference type="PANTHER" id="PTHR43179:SF12">
    <property type="entry name" value="GALACTOFURANOSYLTRANSFERASE GLFT2"/>
    <property type="match status" value="1"/>
</dbReference>
<evidence type="ECO:0000256" key="3">
    <source>
        <dbReference type="ARBA" id="ARBA00022679"/>
    </source>
</evidence>
<comment type="caution">
    <text evidence="6">The sequence shown here is derived from an EMBL/GenBank/DDBJ whole genome shotgun (WGS) entry which is preliminary data.</text>
</comment>
<dbReference type="Gene3D" id="3.90.550.10">
    <property type="entry name" value="Spore Coat Polysaccharide Biosynthesis Protein SpsA, Chain A"/>
    <property type="match status" value="1"/>
</dbReference>
<proteinExistence type="inferred from homology"/>
<dbReference type="RefSeq" id="WP_188416182.1">
    <property type="nucleotide sequence ID" value="NZ_BMDO01000004.1"/>
</dbReference>
<protein>
    <submittedName>
        <fullName evidence="6">Glycosyl transferase family A</fullName>
    </submittedName>
</protein>
<accession>A0A917J813</accession>
<dbReference type="InterPro" id="IPR027791">
    <property type="entry name" value="Galactosyl_T_C"/>
</dbReference>
<dbReference type="SUPFAM" id="SSF53448">
    <property type="entry name" value="Nucleotide-diphospho-sugar transferases"/>
    <property type="match status" value="1"/>
</dbReference>
<evidence type="ECO:0000259" key="4">
    <source>
        <dbReference type="Pfam" id="PF00535"/>
    </source>
</evidence>